<keyword evidence="4 10" id="KW-0812">Transmembrane</keyword>
<proteinExistence type="inferred from homology"/>
<accession>A0ABZ1CU93</accession>
<reference evidence="11 12" key="1">
    <citation type="submission" date="2024-01" db="EMBL/GenBank/DDBJ databases">
        <title>Comparative genomics of Cryptococcus and Kwoniella reveals pathogenesis evolution and contrasting modes of karyotype evolution via chromosome fusion or intercentromeric recombination.</title>
        <authorList>
            <person name="Coelho M.A."/>
            <person name="David-Palma M."/>
            <person name="Shea T."/>
            <person name="Bowers K."/>
            <person name="McGinley-Smith S."/>
            <person name="Mohammad A.W."/>
            <person name="Gnirke A."/>
            <person name="Yurkov A.M."/>
            <person name="Nowrousian M."/>
            <person name="Sun S."/>
            <person name="Cuomo C.A."/>
            <person name="Heitman J."/>
        </authorList>
    </citation>
    <scope>NUCLEOTIDE SEQUENCE [LARGE SCALE GENOMIC DNA]</scope>
    <source>
        <strain evidence="11">CBS 11374</strain>
    </source>
</reference>
<keyword evidence="6" id="KW-0653">Protein transport</keyword>
<dbReference type="Proteomes" id="UP001329825">
    <property type="component" value="Chromosome 2"/>
</dbReference>
<organism evidence="11 12">
    <name type="scientific">Kwoniella shivajii</name>
    <dbReference type="NCBI Taxonomy" id="564305"/>
    <lineage>
        <taxon>Eukaryota</taxon>
        <taxon>Fungi</taxon>
        <taxon>Dikarya</taxon>
        <taxon>Basidiomycota</taxon>
        <taxon>Agaricomycotina</taxon>
        <taxon>Tremellomycetes</taxon>
        <taxon>Tremellales</taxon>
        <taxon>Cryptococcaceae</taxon>
        <taxon>Kwoniella</taxon>
    </lineage>
</organism>
<feature type="transmembrane region" description="Helical" evidence="10">
    <location>
        <begin position="276"/>
        <end position="295"/>
    </location>
</feature>
<feature type="transmembrane region" description="Helical" evidence="10">
    <location>
        <begin position="127"/>
        <end position="148"/>
    </location>
</feature>
<evidence type="ECO:0000256" key="6">
    <source>
        <dbReference type="ARBA" id="ARBA00022927"/>
    </source>
</evidence>
<evidence type="ECO:0000256" key="3">
    <source>
        <dbReference type="ARBA" id="ARBA00022448"/>
    </source>
</evidence>
<feature type="transmembrane region" description="Helical" evidence="10">
    <location>
        <begin position="217"/>
        <end position="241"/>
    </location>
</feature>
<name>A0ABZ1CU93_9TREE</name>
<feature type="region of interest" description="Disordered" evidence="9">
    <location>
        <begin position="1"/>
        <end position="30"/>
    </location>
</feature>
<keyword evidence="5" id="KW-0571">Peptide transport</keyword>
<evidence type="ECO:0000256" key="8">
    <source>
        <dbReference type="ARBA" id="ARBA00023136"/>
    </source>
</evidence>
<evidence type="ECO:0000313" key="11">
    <source>
        <dbReference type="EMBL" id="WRT64922.1"/>
    </source>
</evidence>
<evidence type="ECO:0000313" key="12">
    <source>
        <dbReference type="Proteomes" id="UP001329825"/>
    </source>
</evidence>
<evidence type="ECO:0000256" key="4">
    <source>
        <dbReference type="ARBA" id="ARBA00022692"/>
    </source>
</evidence>
<dbReference type="GeneID" id="87953993"/>
<dbReference type="PANTHER" id="PTHR22601">
    <property type="entry name" value="ISP4 LIKE PROTEIN"/>
    <property type="match status" value="1"/>
</dbReference>
<sequence>MNQIEVVPALPSQPGAELPPHAHAPFDLEDERQLAHPDEKLDNDSEDEKDLKLDASELRAQDEKELQNGHVVIRDGHDIARYVVSTQDDGDPALTFRSFVIGSGLTALAACINQILFSYFYKPVSVSFDSVFLVLIAYVLGVAWSKALPTRASVERRFPKQASWLAPMIHFINPSHHFGLKEHAVASIMSTSSGNGAEAVQVFAAERLYYTSHSSKAVAILTVFSASIFGYGIVGLMRSIIIHPSQMVWWKSLPMVSIYQTLHRDPQGMNRRRMKMFAFTSIGAFIWEPFASYIWPWVNGISIPCLASMHAPTKSRTVIKNIFGGANSNEGQGILSVSLDWQYVTSKYMSLPLIQQANSWVGILISYIMCLALYYGNAWGAKHLNFMSTSLFNEKTGKTYNQTGVFNSENHLDVAALERIGLPRLTATNIWYNLVAMMAIGALFTHIILFYGKQIVQNVKEARQGSETDPHYIAMKQKYKQVPMWWYLAILAVGFALGMTAVCIGHTTMTWWSYIVALGLGLIITPFSLILYGLLGTSVSTNNISKMLAGAILPGRPVANLYFAMFSHEVTVLAVFLAEDMKLAQYLKIPWQTMFVLQTYGSLLGAVLNYVMMDTIVTHKREILLDPTGSQIWSGVSVQSLNSNAVTWSLAKYVYTFKNNGYGIIPLGLLIGAAIPVIHWFLAKRYTKIGPFTTSKIVTPVILVNANVTYAGSTSVWTSRILTGIFSQWYMRLRNPAWFGRYNYIVGGGLDAGAKVMMFILTFAVNGGGGKEYNFPTWWGNPKTSTKQYADYCGTG</sequence>
<gene>
    <name evidence="11" type="ORF">IL334_001862</name>
</gene>
<evidence type="ECO:0008006" key="13">
    <source>
        <dbReference type="Google" id="ProtNLM"/>
    </source>
</evidence>
<feature type="transmembrane region" description="Helical" evidence="10">
    <location>
        <begin position="558"/>
        <end position="577"/>
    </location>
</feature>
<protein>
    <recommendedName>
        <fullName evidence="13">OPT family small oligopeptide transporter</fullName>
    </recommendedName>
</protein>
<keyword evidence="8 10" id="KW-0472">Membrane</keyword>
<dbReference type="InterPro" id="IPR004648">
    <property type="entry name" value="Oligpept_transpt"/>
</dbReference>
<feature type="transmembrane region" description="Helical" evidence="10">
    <location>
        <begin position="514"/>
        <end position="537"/>
    </location>
</feature>
<feature type="transmembrane region" description="Helical" evidence="10">
    <location>
        <begin position="663"/>
        <end position="682"/>
    </location>
</feature>
<dbReference type="RefSeq" id="XP_062789662.1">
    <property type="nucleotide sequence ID" value="XM_062933611.1"/>
</dbReference>
<feature type="transmembrane region" description="Helical" evidence="10">
    <location>
        <begin position="99"/>
        <end position="121"/>
    </location>
</feature>
<evidence type="ECO:0000256" key="10">
    <source>
        <dbReference type="SAM" id="Phobius"/>
    </source>
</evidence>
<evidence type="ECO:0000256" key="7">
    <source>
        <dbReference type="ARBA" id="ARBA00022989"/>
    </source>
</evidence>
<feature type="transmembrane region" description="Helical" evidence="10">
    <location>
        <begin position="589"/>
        <end position="611"/>
    </location>
</feature>
<keyword evidence="7 10" id="KW-1133">Transmembrane helix</keyword>
<feature type="transmembrane region" description="Helical" evidence="10">
    <location>
        <begin position="357"/>
        <end position="376"/>
    </location>
</feature>
<dbReference type="NCBIfam" id="TIGR00728">
    <property type="entry name" value="OPT_sfam"/>
    <property type="match status" value="1"/>
</dbReference>
<comment type="similarity">
    <text evidence="2">Belongs to the oligopeptide OPT transporter family.</text>
</comment>
<feature type="transmembrane region" description="Helical" evidence="10">
    <location>
        <begin position="485"/>
        <end position="508"/>
    </location>
</feature>
<feature type="transmembrane region" description="Helical" evidence="10">
    <location>
        <begin position="430"/>
        <end position="451"/>
    </location>
</feature>
<keyword evidence="3" id="KW-0813">Transport</keyword>
<dbReference type="InterPro" id="IPR004813">
    <property type="entry name" value="OPT"/>
</dbReference>
<evidence type="ECO:0000256" key="1">
    <source>
        <dbReference type="ARBA" id="ARBA00004141"/>
    </source>
</evidence>
<evidence type="ECO:0000256" key="9">
    <source>
        <dbReference type="SAM" id="MobiDB-lite"/>
    </source>
</evidence>
<evidence type="ECO:0000256" key="2">
    <source>
        <dbReference type="ARBA" id="ARBA00008807"/>
    </source>
</evidence>
<dbReference type="Pfam" id="PF03169">
    <property type="entry name" value="OPT"/>
    <property type="match status" value="1"/>
</dbReference>
<evidence type="ECO:0000256" key="5">
    <source>
        <dbReference type="ARBA" id="ARBA00022856"/>
    </source>
</evidence>
<comment type="subcellular location">
    <subcellularLocation>
        <location evidence="1">Membrane</location>
        <topology evidence="1">Multi-pass membrane protein</topology>
    </subcellularLocation>
</comment>
<dbReference type="EMBL" id="CP141882">
    <property type="protein sequence ID" value="WRT64922.1"/>
    <property type="molecule type" value="Genomic_DNA"/>
</dbReference>
<keyword evidence="12" id="KW-1185">Reference proteome</keyword>